<accession>A0A8B7MTZ0</accession>
<evidence type="ECO:0000259" key="6">
    <source>
        <dbReference type="PROSITE" id="PS51294"/>
    </source>
</evidence>
<feature type="region of interest" description="Disordered" evidence="5">
    <location>
        <begin position="1"/>
        <end position="54"/>
    </location>
</feature>
<dbReference type="RefSeq" id="XP_017698166.1">
    <property type="nucleotide sequence ID" value="XM_017842677.3"/>
</dbReference>
<dbReference type="Pfam" id="PF00249">
    <property type="entry name" value="Myb_DNA-binding"/>
    <property type="match status" value="1"/>
</dbReference>
<dbReference type="PANTHER" id="PTHR31314">
    <property type="entry name" value="MYB FAMILY TRANSCRIPTION FACTOR PHL7-LIKE"/>
    <property type="match status" value="1"/>
</dbReference>
<keyword evidence="2" id="KW-0238">DNA-binding</keyword>
<dbReference type="InterPro" id="IPR006447">
    <property type="entry name" value="Myb_dom_plants"/>
</dbReference>
<name>A0A8B7MTZ0_PHODC</name>
<dbReference type="InterPro" id="IPR009057">
    <property type="entry name" value="Homeodomain-like_sf"/>
</dbReference>
<evidence type="ECO:0000313" key="7">
    <source>
        <dbReference type="Proteomes" id="UP000228380"/>
    </source>
</evidence>
<dbReference type="SUPFAM" id="SSF46689">
    <property type="entry name" value="Homeodomain-like"/>
    <property type="match status" value="1"/>
</dbReference>
<feature type="compositionally biased region" description="Basic and acidic residues" evidence="5">
    <location>
        <begin position="1"/>
        <end position="12"/>
    </location>
</feature>
<dbReference type="InterPro" id="IPR001005">
    <property type="entry name" value="SANT/Myb"/>
</dbReference>
<dbReference type="KEGG" id="pda:103706719"/>
<dbReference type="OrthoDB" id="551907at2759"/>
<evidence type="ECO:0000313" key="8">
    <source>
        <dbReference type="RefSeq" id="XP_017698166.1"/>
    </source>
</evidence>
<keyword evidence="1" id="KW-0805">Transcription regulation</keyword>
<evidence type="ECO:0000256" key="3">
    <source>
        <dbReference type="ARBA" id="ARBA00023163"/>
    </source>
</evidence>
<dbReference type="PANTHER" id="PTHR31314:SF164">
    <property type="entry name" value="HTH MYB-TYPE DOMAIN-CONTAINING PROTEIN"/>
    <property type="match status" value="1"/>
</dbReference>
<feature type="domain" description="HTH myb-type" evidence="6">
    <location>
        <begin position="57"/>
        <end position="114"/>
    </location>
</feature>
<dbReference type="GO" id="GO:0003677">
    <property type="term" value="F:DNA binding"/>
    <property type="evidence" value="ECO:0007669"/>
    <property type="project" value="UniProtKB-KW"/>
</dbReference>
<dbReference type="AlphaFoldDB" id="A0A8B7MTZ0"/>
<dbReference type="Gene3D" id="1.10.10.60">
    <property type="entry name" value="Homeodomain-like"/>
    <property type="match status" value="1"/>
</dbReference>
<gene>
    <name evidence="8" type="primary">LOC103706719</name>
</gene>
<dbReference type="InterPro" id="IPR046955">
    <property type="entry name" value="PHR1-like"/>
</dbReference>
<keyword evidence="3" id="KW-0804">Transcription</keyword>
<evidence type="ECO:0000256" key="2">
    <source>
        <dbReference type="ARBA" id="ARBA00023125"/>
    </source>
</evidence>
<keyword evidence="7" id="KW-1185">Reference proteome</keyword>
<reference evidence="8" key="2">
    <citation type="submission" date="2025-08" db="UniProtKB">
        <authorList>
            <consortium name="RefSeq"/>
        </authorList>
    </citation>
    <scope>IDENTIFICATION</scope>
    <source>
        <tissue evidence="8">Young leaves</tissue>
    </source>
</reference>
<keyword evidence="4" id="KW-0539">Nucleus</keyword>
<evidence type="ECO:0000256" key="1">
    <source>
        <dbReference type="ARBA" id="ARBA00023015"/>
    </source>
</evidence>
<dbReference type="GO" id="GO:0003700">
    <property type="term" value="F:DNA-binding transcription factor activity"/>
    <property type="evidence" value="ECO:0007669"/>
    <property type="project" value="InterPro"/>
</dbReference>
<organism evidence="7 8">
    <name type="scientific">Phoenix dactylifera</name>
    <name type="common">Date palm</name>
    <dbReference type="NCBI Taxonomy" id="42345"/>
    <lineage>
        <taxon>Eukaryota</taxon>
        <taxon>Viridiplantae</taxon>
        <taxon>Streptophyta</taxon>
        <taxon>Embryophyta</taxon>
        <taxon>Tracheophyta</taxon>
        <taxon>Spermatophyta</taxon>
        <taxon>Magnoliopsida</taxon>
        <taxon>Liliopsida</taxon>
        <taxon>Arecaceae</taxon>
        <taxon>Coryphoideae</taxon>
        <taxon>Phoeniceae</taxon>
        <taxon>Phoenix</taxon>
    </lineage>
</organism>
<proteinExistence type="predicted"/>
<evidence type="ECO:0000256" key="5">
    <source>
        <dbReference type="SAM" id="MobiDB-lite"/>
    </source>
</evidence>
<reference evidence="7" key="1">
    <citation type="journal article" date="2019" name="Nat. Commun.">
        <title>Genome-wide association mapping of date palm fruit traits.</title>
        <authorList>
            <person name="Hazzouri K.M."/>
            <person name="Gros-Balthazard M."/>
            <person name="Flowers J.M."/>
            <person name="Copetti D."/>
            <person name="Lemansour A."/>
            <person name="Lebrun M."/>
            <person name="Masmoudi K."/>
            <person name="Ferrand S."/>
            <person name="Dhar M.I."/>
            <person name="Fresquez Z.A."/>
            <person name="Rosas U."/>
            <person name="Zhang J."/>
            <person name="Talag J."/>
            <person name="Lee S."/>
            <person name="Kudrna D."/>
            <person name="Powell R.F."/>
            <person name="Leitch I.J."/>
            <person name="Krueger R.R."/>
            <person name="Wing R.A."/>
            <person name="Amiri K.M.A."/>
            <person name="Purugganan M.D."/>
        </authorList>
    </citation>
    <scope>NUCLEOTIDE SEQUENCE [LARGE SCALE GENOMIC DNA]</scope>
    <source>
        <strain evidence="7">cv. Khalas</strain>
    </source>
</reference>
<evidence type="ECO:0000256" key="4">
    <source>
        <dbReference type="ARBA" id="ARBA00023242"/>
    </source>
</evidence>
<dbReference type="GeneID" id="103706719"/>
<dbReference type="NCBIfam" id="TIGR01557">
    <property type="entry name" value="myb_SHAQKYF"/>
    <property type="match status" value="1"/>
</dbReference>
<protein>
    <submittedName>
        <fullName evidence="8">Uncharacterized protein LOC103706719 isoform X1</fullName>
    </submittedName>
</protein>
<sequence length="364" mass="41482">MMAKKFSEKSTDKEEDEEDGDENPRHGGSSSNSTTDESKKKGSSGSVRQYIRSKNPRLRWTPDLHRCFVHAVERLGGQDRAGATPKSVLRSMNIKGLSIAHIKSHLQMYRSKKIDESGQVTNDSKNMVEDRERYADSFNHLPMLRDFHQRPHTCSRYDSSLNGHGYWDTMSLGLHSSAAEMIFRGHQGVNVMGIRDIHMGSFTRNDRASSEGGTFEDFHQLYDHKIGRHQFRPRGVEPYSISQLHERGIQQAGRFSKTCTQEIEQQRTTPSPSLGGQRMMRWRYDDHGPDLDLSLNIASRHEKRKRDWEAEEADNSLSLALISPFSKQEGCSRDAERASKLISLKERDYSGEHARGTSTLDLTI</sequence>
<dbReference type="PROSITE" id="PS51294">
    <property type="entry name" value="HTH_MYB"/>
    <property type="match status" value="1"/>
</dbReference>
<dbReference type="InterPro" id="IPR017930">
    <property type="entry name" value="Myb_dom"/>
</dbReference>
<dbReference type="Proteomes" id="UP000228380">
    <property type="component" value="Chromosome 13"/>
</dbReference>